<protein>
    <recommendedName>
        <fullName evidence="9">GPR1/FUN34/YaaH-class plasma membrane protein</fullName>
    </recommendedName>
</protein>
<feature type="transmembrane region" description="Helical" evidence="6">
    <location>
        <begin position="230"/>
        <end position="250"/>
    </location>
</feature>
<dbReference type="VEuPathDB" id="FungiDB:ASPSYDRAFT_1176054"/>
<organism evidence="7 8">
    <name type="scientific">Aspergillus sydowii CBS 593.65</name>
    <dbReference type="NCBI Taxonomy" id="1036612"/>
    <lineage>
        <taxon>Eukaryota</taxon>
        <taxon>Fungi</taxon>
        <taxon>Dikarya</taxon>
        <taxon>Ascomycota</taxon>
        <taxon>Pezizomycotina</taxon>
        <taxon>Eurotiomycetes</taxon>
        <taxon>Eurotiomycetidae</taxon>
        <taxon>Eurotiales</taxon>
        <taxon>Aspergillaceae</taxon>
        <taxon>Aspergillus</taxon>
        <taxon>Aspergillus subgen. Nidulantes</taxon>
    </lineage>
</organism>
<dbReference type="OrthoDB" id="3648309at2759"/>
<dbReference type="Pfam" id="PF01184">
    <property type="entry name" value="Gpr1_Fun34_YaaH"/>
    <property type="match status" value="1"/>
</dbReference>
<gene>
    <name evidence="7" type="ORF">ASPSYDRAFT_1176054</name>
</gene>
<keyword evidence="5 6" id="KW-0472">Membrane</keyword>
<name>A0A1L9TLH1_9EURO</name>
<dbReference type="STRING" id="1036612.A0A1L9TLH1"/>
<feature type="transmembrane region" description="Helical" evidence="6">
    <location>
        <begin position="162"/>
        <end position="183"/>
    </location>
</feature>
<dbReference type="EMBL" id="KV878585">
    <property type="protein sequence ID" value="OJJ60276.1"/>
    <property type="molecule type" value="Genomic_DNA"/>
</dbReference>
<dbReference type="GO" id="GO:0015123">
    <property type="term" value="F:acetate transmembrane transporter activity"/>
    <property type="evidence" value="ECO:0007669"/>
    <property type="project" value="TreeGrafter"/>
</dbReference>
<keyword evidence="4 6" id="KW-1133">Transmembrane helix</keyword>
<evidence type="ECO:0000256" key="6">
    <source>
        <dbReference type="SAM" id="Phobius"/>
    </source>
</evidence>
<keyword evidence="8" id="KW-1185">Reference proteome</keyword>
<comment type="similarity">
    <text evidence="2">Belongs to the acetate uptake transporter (AceTr) (TC 2.A.96) family.</text>
</comment>
<evidence type="ECO:0000256" key="4">
    <source>
        <dbReference type="ARBA" id="ARBA00022989"/>
    </source>
</evidence>
<reference evidence="8" key="1">
    <citation type="journal article" date="2017" name="Genome Biol.">
        <title>Comparative genomics reveals high biological diversity and specific adaptations in the industrially and medically important fungal genus Aspergillus.</title>
        <authorList>
            <person name="de Vries R.P."/>
            <person name="Riley R."/>
            <person name="Wiebenga A."/>
            <person name="Aguilar-Osorio G."/>
            <person name="Amillis S."/>
            <person name="Uchima C.A."/>
            <person name="Anderluh G."/>
            <person name="Asadollahi M."/>
            <person name="Askin M."/>
            <person name="Barry K."/>
            <person name="Battaglia E."/>
            <person name="Bayram O."/>
            <person name="Benocci T."/>
            <person name="Braus-Stromeyer S.A."/>
            <person name="Caldana C."/>
            <person name="Canovas D."/>
            <person name="Cerqueira G.C."/>
            <person name="Chen F."/>
            <person name="Chen W."/>
            <person name="Choi C."/>
            <person name="Clum A."/>
            <person name="Dos Santos R.A."/>
            <person name="Damasio A.R."/>
            <person name="Diallinas G."/>
            <person name="Emri T."/>
            <person name="Fekete E."/>
            <person name="Flipphi M."/>
            <person name="Freyberg S."/>
            <person name="Gallo A."/>
            <person name="Gournas C."/>
            <person name="Habgood R."/>
            <person name="Hainaut M."/>
            <person name="Harispe M.L."/>
            <person name="Henrissat B."/>
            <person name="Hilden K.S."/>
            <person name="Hope R."/>
            <person name="Hossain A."/>
            <person name="Karabika E."/>
            <person name="Karaffa L."/>
            <person name="Karanyi Z."/>
            <person name="Krasevec N."/>
            <person name="Kuo A."/>
            <person name="Kusch H."/>
            <person name="LaButti K."/>
            <person name="Lagendijk E.L."/>
            <person name="Lapidus A."/>
            <person name="Levasseur A."/>
            <person name="Lindquist E."/>
            <person name="Lipzen A."/>
            <person name="Logrieco A.F."/>
            <person name="MacCabe A."/>
            <person name="Maekelae M.R."/>
            <person name="Malavazi I."/>
            <person name="Melin P."/>
            <person name="Meyer V."/>
            <person name="Mielnichuk N."/>
            <person name="Miskei M."/>
            <person name="Molnar A.P."/>
            <person name="Mule G."/>
            <person name="Ngan C.Y."/>
            <person name="Orejas M."/>
            <person name="Orosz E."/>
            <person name="Ouedraogo J.P."/>
            <person name="Overkamp K.M."/>
            <person name="Park H.-S."/>
            <person name="Perrone G."/>
            <person name="Piumi F."/>
            <person name="Punt P.J."/>
            <person name="Ram A.F."/>
            <person name="Ramon A."/>
            <person name="Rauscher S."/>
            <person name="Record E."/>
            <person name="Riano-Pachon D.M."/>
            <person name="Robert V."/>
            <person name="Roehrig J."/>
            <person name="Ruller R."/>
            <person name="Salamov A."/>
            <person name="Salih N.S."/>
            <person name="Samson R.A."/>
            <person name="Sandor E."/>
            <person name="Sanguinetti M."/>
            <person name="Schuetze T."/>
            <person name="Sepcic K."/>
            <person name="Shelest E."/>
            <person name="Sherlock G."/>
            <person name="Sophianopoulou V."/>
            <person name="Squina F.M."/>
            <person name="Sun H."/>
            <person name="Susca A."/>
            <person name="Todd R.B."/>
            <person name="Tsang A."/>
            <person name="Unkles S.E."/>
            <person name="van de Wiele N."/>
            <person name="van Rossen-Uffink D."/>
            <person name="Oliveira J.V."/>
            <person name="Vesth T.C."/>
            <person name="Visser J."/>
            <person name="Yu J.-H."/>
            <person name="Zhou M."/>
            <person name="Andersen M.R."/>
            <person name="Archer D.B."/>
            <person name="Baker S.E."/>
            <person name="Benoit I."/>
            <person name="Brakhage A.A."/>
            <person name="Braus G.H."/>
            <person name="Fischer R."/>
            <person name="Frisvad J.C."/>
            <person name="Goldman G.H."/>
            <person name="Houbraken J."/>
            <person name="Oakley B."/>
            <person name="Pocsi I."/>
            <person name="Scazzocchio C."/>
            <person name="Seiboth B."/>
            <person name="vanKuyk P.A."/>
            <person name="Wortman J."/>
            <person name="Dyer P.S."/>
            <person name="Grigoriev I.V."/>
        </authorList>
    </citation>
    <scope>NUCLEOTIDE SEQUENCE [LARGE SCALE GENOMIC DNA]</scope>
    <source>
        <strain evidence="8">CBS 593.65</strain>
    </source>
</reference>
<evidence type="ECO:0000256" key="5">
    <source>
        <dbReference type="ARBA" id="ARBA00023136"/>
    </source>
</evidence>
<evidence type="ECO:0000256" key="2">
    <source>
        <dbReference type="ARBA" id="ARBA00005587"/>
    </source>
</evidence>
<accession>A0A1L9TLH1</accession>
<dbReference type="GeneID" id="63756380"/>
<feature type="transmembrane region" description="Helical" evidence="6">
    <location>
        <begin position="120"/>
        <end position="142"/>
    </location>
</feature>
<evidence type="ECO:0000313" key="7">
    <source>
        <dbReference type="EMBL" id="OJJ60276.1"/>
    </source>
</evidence>
<evidence type="ECO:0000256" key="1">
    <source>
        <dbReference type="ARBA" id="ARBA00004141"/>
    </source>
</evidence>
<comment type="subcellular location">
    <subcellularLocation>
        <location evidence="1">Membrane</location>
        <topology evidence="1">Multi-pass membrane protein</topology>
    </subcellularLocation>
</comment>
<dbReference type="AlphaFoldDB" id="A0A1L9TLH1"/>
<proteinExistence type="inferred from homology"/>
<dbReference type="GO" id="GO:0005886">
    <property type="term" value="C:plasma membrane"/>
    <property type="evidence" value="ECO:0007669"/>
    <property type="project" value="TreeGrafter"/>
</dbReference>
<dbReference type="PANTHER" id="PTHR31123">
    <property type="entry name" value="ACCUMULATION OF DYADS PROTEIN 2-RELATED"/>
    <property type="match status" value="1"/>
</dbReference>
<evidence type="ECO:0000256" key="3">
    <source>
        <dbReference type="ARBA" id="ARBA00022692"/>
    </source>
</evidence>
<feature type="transmembrane region" description="Helical" evidence="6">
    <location>
        <begin position="95"/>
        <end position="113"/>
    </location>
</feature>
<dbReference type="RefSeq" id="XP_040704082.1">
    <property type="nucleotide sequence ID" value="XM_040840307.1"/>
</dbReference>
<evidence type="ECO:0008006" key="9">
    <source>
        <dbReference type="Google" id="ProtNLM"/>
    </source>
</evidence>
<dbReference type="PANTHER" id="PTHR31123:SF4">
    <property type="entry name" value="PROTEIN ALCS"/>
    <property type="match status" value="1"/>
</dbReference>
<sequence length="279" mass="30014">MQRYANDIQHLERGEAATSDFTRIKSAGSIIISPELFEKLYLNPKTPVAGNLRSIIGNPTPIAITGFVMSLTPLSCAIMGWRGASHDGAAHIGDYIFFGGILLLVGGLLECIIGNTFSSVVFMSFGCFYLALAATLQPFYGAYATYSPSPSDPAAGLQTEGFNASFGFFLVFFNVLCFLYLICSFRTNCVLVWILFTVVVGVGLLIAFYFKLAMQETAIAQKLQVGGGAMLFAASLGGWYLLLSLLLVAVDFPLSLPVGDLSHLVPGLSQLKRSGKERS</sequence>
<keyword evidence="3 6" id="KW-0812">Transmembrane</keyword>
<dbReference type="InterPro" id="IPR000791">
    <property type="entry name" value="Gpr1/Fun34/SatP-like"/>
</dbReference>
<dbReference type="Proteomes" id="UP000184356">
    <property type="component" value="Unassembled WGS sequence"/>
</dbReference>
<evidence type="ECO:0000313" key="8">
    <source>
        <dbReference type="Proteomes" id="UP000184356"/>
    </source>
</evidence>
<dbReference type="InterPro" id="IPR051633">
    <property type="entry name" value="AceTr"/>
</dbReference>
<feature type="transmembrane region" description="Helical" evidence="6">
    <location>
        <begin position="190"/>
        <end position="210"/>
    </location>
</feature>
<feature type="transmembrane region" description="Helical" evidence="6">
    <location>
        <begin position="62"/>
        <end position="83"/>
    </location>
</feature>